<dbReference type="RefSeq" id="WP_188461454.1">
    <property type="nucleotide sequence ID" value="NZ_BAABHU010000003.1"/>
</dbReference>
<evidence type="ECO:0000313" key="9">
    <source>
        <dbReference type="EMBL" id="GGC28941.1"/>
    </source>
</evidence>
<dbReference type="PANTHER" id="PTHR43240">
    <property type="entry name" value="1,4-DIHYDROXY-2-NAPHTHOYL-COA THIOESTERASE 1"/>
    <property type="match status" value="1"/>
</dbReference>
<dbReference type="EMBL" id="BMEC01000003">
    <property type="protein sequence ID" value="GGC28941.1"/>
    <property type="molecule type" value="Genomic_DNA"/>
</dbReference>
<comment type="caution">
    <text evidence="9">The sequence shown here is derived from an EMBL/GenBank/DDBJ whole genome shotgun (WGS) entry which is preliminary data.</text>
</comment>
<comment type="catalytic activity">
    <reaction evidence="2">
        <text>a fatty acyl-CoA + H2O = a fatty acid + CoA + H(+)</text>
        <dbReference type="Rhea" id="RHEA:16781"/>
        <dbReference type="ChEBI" id="CHEBI:15377"/>
        <dbReference type="ChEBI" id="CHEBI:15378"/>
        <dbReference type="ChEBI" id="CHEBI:28868"/>
        <dbReference type="ChEBI" id="CHEBI:57287"/>
        <dbReference type="ChEBI" id="CHEBI:77636"/>
        <dbReference type="EC" id="3.1.2.20"/>
    </reaction>
</comment>
<dbReference type="Proteomes" id="UP000636010">
    <property type="component" value="Unassembled WGS sequence"/>
</dbReference>
<dbReference type="InterPro" id="IPR029069">
    <property type="entry name" value="HotDog_dom_sf"/>
</dbReference>
<dbReference type="CDD" id="cd03443">
    <property type="entry name" value="PaaI_thioesterase"/>
    <property type="match status" value="1"/>
</dbReference>
<evidence type="ECO:0000256" key="6">
    <source>
        <dbReference type="ARBA" id="ARBA00040062"/>
    </source>
</evidence>
<evidence type="ECO:0000256" key="1">
    <source>
        <dbReference type="ARBA" id="ARBA00022801"/>
    </source>
</evidence>
<gene>
    <name evidence="9" type="ORF">GCM10011506_12920</name>
</gene>
<evidence type="ECO:0000313" key="10">
    <source>
        <dbReference type="Proteomes" id="UP000636010"/>
    </source>
</evidence>
<dbReference type="EC" id="3.1.2.20" evidence="5"/>
<name>A0ABQ1LUT4_9BACT</name>
<dbReference type="InterPro" id="IPR003736">
    <property type="entry name" value="PAAI_dom"/>
</dbReference>
<feature type="domain" description="Thioesterase" evidence="8">
    <location>
        <begin position="54"/>
        <end position="126"/>
    </location>
</feature>
<evidence type="ECO:0000259" key="8">
    <source>
        <dbReference type="Pfam" id="PF03061"/>
    </source>
</evidence>
<dbReference type="InterPro" id="IPR006683">
    <property type="entry name" value="Thioestr_dom"/>
</dbReference>
<comment type="catalytic activity">
    <reaction evidence="7">
        <text>a medium-chain fatty acyl-CoA + H2O = a medium-chain fatty acid + CoA + H(+)</text>
        <dbReference type="Rhea" id="RHEA:68184"/>
        <dbReference type="ChEBI" id="CHEBI:15377"/>
        <dbReference type="ChEBI" id="CHEBI:15378"/>
        <dbReference type="ChEBI" id="CHEBI:57287"/>
        <dbReference type="ChEBI" id="CHEBI:59558"/>
        <dbReference type="ChEBI" id="CHEBI:90546"/>
    </reaction>
</comment>
<proteinExistence type="inferred from homology"/>
<evidence type="ECO:0000256" key="7">
    <source>
        <dbReference type="ARBA" id="ARBA00048062"/>
    </source>
</evidence>
<sequence>MSENMVKDDFKARVEKFLERQEFMKHIGFNLSVIEEGRTEGWLDIETIHKQQKGLVHGGVTATLADIVAGFAAYTTVPADCHVVTAEIKVSYFKAGMGEKLHAIGYVIKKGRKLNFCEAEIWSVSGDKRDLIAKATTTMAVITPTDVNHKMNA</sequence>
<dbReference type="Pfam" id="PF03061">
    <property type="entry name" value="4HBT"/>
    <property type="match status" value="1"/>
</dbReference>
<comment type="catalytic activity">
    <reaction evidence="3">
        <text>a long-chain fatty acyl-CoA + H2O = a long-chain fatty acid + CoA + H(+)</text>
        <dbReference type="Rhea" id="RHEA:67680"/>
        <dbReference type="ChEBI" id="CHEBI:15377"/>
        <dbReference type="ChEBI" id="CHEBI:15378"/>
        <dbReference type="ChEBI" id="CHEBI:57287"/>
        <dbReference type="ChEBI" id="CHEBI:57560"/>
        <dbReference type="ChEBI" id="CHEBI:83139"/>
    </reaction>
</comment>
<dbReference type="SUPFAM" id="SSF54637">
    <property type="entry name" value="Thioesterase/thiol ester dehydrase-isomerase"/>
    <property type="match status" value="1"/>
</dbReference>
<keyword evidence="10" id="KW-1185">Reference proteome</keyword>
<dbReference type="PANTHER" id="PTHR43240:SF20">
    <property type="entry name" value="MEDIUM_LONG-CHAIN ACYL-COA THIOESTERASE YIGI"/>
    <property type="match status" value="1"/>
</dbReference>
<protein>
    <recommendedName>
        <fullName evidence="6">Medium/long-chain acyl-CoA thioesterase YigI</fullName>
        <ecNumber evidence="5">3.1.2.20</ecNumber>
    </recommendedName>
</protein>
<accession>A0ABQ1LUT4</accession>
<evidence type="ECO:0000256" key="5">
    <source>
        <dbReference type="ARBA" id="ARBA00038894"/>
    </source>
</evidence>
<keyword evidence="1" id="KW-0378">Hydrolase</keyword>
<organism evidence="9 10">
    <name type="scientific">Marivirga lumbricoides</name>
    <dbReference type="NCBI Taxonomy" id="1046115"/>
    <lineage>
        <taxon>Bacteria</taxon>
        <taxon>Pseudomonadati</taxon>
        <taxon>Bacteroidota</taxon>
        <taxon>Cytophagia</taxon>
        <taxon>Cytophagales</taxon>
        <taxon>Marivirgaceae</taxon>
        <taxon>Marivirga</taxon>
    </lineage>
</organism>
<evidence type="ECO:0000256" key="4">
    <source>
        <dbReference type="ARBA" id="ARBA00038381"/>
    </source>
</evidence>
<reference evidence="10" key="1">
    <citation type="journal article" date="2019" name="Int. J. Syst. Evol. Microbiol.">
        <title>The Global Catalogue of Microorganisms (GCM) 10K type strain sequencing project: providing services to taxonomists for standard genome sequencing and annotation.</title>
        <authorList>
            <consortium name="The Broad Institute Genomics Platform"/>
            <consortium name="The Broad Institute Genome Sequencing Center for Infectious Disease"/>
            <person name="Wu L."/>
            <person name="Ma J."/>
        </authorList>
    </citation>
    <scope>NUCLEOTIDE SEQUENCE [LARGE SCALE GENOMIC DNA]</scope>
    <source>
        <strain evidence="10">CGMCC 1.10832</strain>
    </source>
</reference>
<dbReference type="NCBIfam" id="TIGR00369">
    <property type="entry name" value="unchar_dom_1"/>
    <property type="match status" value="1"/>
</dbReference>
<dbReference type="Gene3D" id="3.10.129.10">
    <property type="entry name" value="Hotdog Thioesterase"/>
    <property type="match status" value="1"/>
</dbReference>
<comment type="similarity">
    <text evidence="4">Belongs to the YigI thioesterase family.</text>
</comment>
<evidence type="ECO:0000256" key="2">
    <source>
        <dbReference type="ARBA" id="ARBA00035880"/>
    </source>
</evidence>
<evidence type="ECO:0000256" key="3">
    <source>
        <dbReference type="ARBA" id="ARBA00036002"/>
    </source>
</evidence>